<dbReference type="CDD" id="cd14852">
    <property type="entry name" value="LD-carboxypeptidase"/>
    <property type="match status" value="1"/>
</dbReference>
<accession>A0A2S5Y8K0</accession>
<keyword evidence="3" id="KW-0121">Carboxypeptidase</keyword>
<dbReference type="PROSITE" id="PS51318">
    <property type="entry name" value="TAT"/>
    <property type="match status" value="1"/>
</dbReference>
<dbReference type="InterPro" id="IPR009045">
    <property type="entry name" value="Zn_M74/Hedgehog-like"/>
</dbReference>
<sequence length="287" mass="30626">MTSNASNQGDSGPKKSSMRRRALIAGGAAAAGVTAVGMAATLGSCGQPLQQEAPGGPTGVSLNGSGMTAEESPAPSPTPYFDRSAHSRDDPTSMWVIVNKTRPLNPIDYRPVDLTYPDVPYANRQPMRQGAADALVPLVAAARSEAGLSLAVQSAFRSYETQVRVYQGWVSSRGRVGADATSARPGHSEHQTGWAIDVVGASRKCALEICWGETPEGQWVGANAHRFGFVVRYRADTTPITGYESEPYHLRYVGQELAQHLHDRGITTLERFFGLPDAPDYPPGTTV</sequence>
<dbReference type="RefSeq" id="WP_081656873.1">
    <property type="nucleotide sequence ID" value="NZ_CP010848.1"/>
</dbReference>
<dbReference type="GO" id="GO:0006508">
    <property type="term" value="P:proteolysis"/>
    <property type="evidence" value="ECO:0007669"/>
    <property type="project" value="InterPro"/>
</dbReference>
<evidence type="ECO:0000259" key="2">
    <source>
        <dbReference type="Pfam" id="PF02557"/>
    </source>
</evidence>
<dbReference type="Gene3D" id="3.30.1380.10">
    <property type="match status" value="1"/>
</dbReference>
<dbReference type="Proteomes" id="UP000237966">
    <property type="component" value="Unassembled WGS sequence"/>
</dbReference>
<name>A0A2S5Y8K0_9MICO</name>
<reference evidence="3 4" key="1">
    <citation type="submission" date="2018-02" db="EMBL/GenBank/DDBJ databases">
        <title>Bacteriophage NCPPB3778 and a type I-E CRISPR drive the evolution of the US Biological Select Agent, Rathayibacter toxicus.</title>
        <authorList>
            <person name="Davis E.W.II."/>
            <person name="Tabima J.F."/>
            <person name="Weisberg A.J."/>
            <person name="Lopes L.D."/>
            <person name="Wiseman M.S."/>
            <person name="Wiseman M.S."/>
            <person name="Pupko T."/>
            <person name="Belcher M.S."/>
            <person name="Sechler A.J."/>
            <person name="Tancos M.A."/>
            <person name="Schroeder B.K."/>
            <person name="Murray T.D."/>
            <person name="Luster D.G."/>
            <person name="Schneider W.L."/>
            <person name="Rogers E."/>
            <person name="Andreote F.D."/>
            <person name="Grunwald N.J."/>
            <person name="Putnam M.L."/>
            <person name="Chang J.H."/>
        </authorList>
    </citation>
    <scope>NUCLEOTIDE SEQUENCE [LARGE SCALE GENOMIC DNA]</scope>
    <source>
        <strain evidence="3 4">FH99</strain>
    </source>
</reference>
<dbReference type="PANTHER" id="PTHR34385">
    <property type="entry name" value="D-ALANYL-D-ALANINE CARBOXYPEPTIDASE"/>
    <property type="match status" value="1"/>
</dbReference>
<dbReference type="SUPFAM" id="SSF55166">
    <property type="entry name" value="Hedgehog/DD-peptidase"/>
    <property type="match status" value="1"/>
</dbReference>
<dbReference type="OrthoDB" id="9792074at2"/>
<feature type="region of interest" description="Disordered" evidence="1">
    <location>
        <begin position="45"/>
        <end position="88"/>
    </location>
</feature>
<feature type="domain" description="D-alanyl-D-alanine carboxypeptidase-like core" evidence="2">
    <location>
        <begin position="127"/>
        <end position="254"/>
    </location>
</feature>
<organism evidence="3 4">
    <name type="scientific">Rathayibacter toxicus</name>
    <dbReference type="NCBI Taxonomy" id="145458"/>
    <lineage>
        <taxon>Bacteria</taxon>
        <taxon>Bacillati</taxon>
        <taxon>Actinomycetota</taxon>
        <taxon>Actinomycetes</taxon>
        <taxon>Micrococcales</taxon>
        <taxon>Microbacteriaceae</taxon>
        <taxon>Rathayibacter</taxon>
    </lineage>
</organism>
<keyword evidence="3" id="KW-0645">Protease</keyword>
<dbReference type="Pfam" id="PF02557">
    <property type="entry name" value="VanY"/>
    <property type="match status" value="1"/>
</dbReference>
<comment type="caution">
    <text evidence="3">The sequence shown here is derived from an EMBL/GenBank/DDBJ whole genome shotgun (WGS) entry which is preliminary data.</text>
</comment>
<dbReference type="EMBL" id="PSWU01000004">
    <property type="protein sequence ID" value="PPI16237.1"/>
    <property type="molecule type" value="Genomic_DNA"/>
</dbReference>
<dbReference type="AlphaFoldDB" id="A0A2S5Y8K0"/>
<dbReference type="GeneID" id="93667884"/>
<feature type="compositionally biased region" description="Polar residues" evidence="1">
    <location>
        <begin position="1"/>
        <end position="10"/>
    </location>
</feature>
<evidence type="ECO:0000313" key="4">
    <source>
        <dbReference type="Proteomes" id="UP000237966"/>
    </source>
</evidence>
<protein>
    <submittedName>
        <fullName evidence="3">D-alanyl-D-alanine carboxypeptidase family protein</fullName>
    </submittedName>
</protein>
<dbReference type="InterPro" id="IPR052179">
    <property type="entry name" value="DD-CPase-like"/>
</dbReference>
<gene>
    <name evidence="3" type="ORF">C5C51_02175</name>
</gene>
<feature type="region of interest" description="Disordered" evidence="1">
    <location>
        <begin position="1"/>
        <end position="21"/>
    </location>
</feature>
<dbReference type="InterPro" id="IPR006311">
    <property type="entry name" value="TAT_signal"/>
</dbReference>
<proteinExistence type="predicted"/>
<dbReference type="PANTHER" id="PTHR34385:SF1">
    <property type="entry name" value="PEPTIDOGLYCAN L-ALANYL-D-GLUTAMATE ENDOPEPTIDASE CWLK"/>
    <property type="match status" value="1"/>
</dbReference>
<dbReference type="InterPro" id="IPR058193">
    <property type="entry name" value="VanY/YodJ_core_dom"/>
</dbReference>
<dbReference type="InterPro" id="IPR003709">
    <property type="entry name" value="VanY-like_core_dom"/>
</dbReference>
<keyword evidence="3" id="KW-0378">Hydrolase</keyword>
<evidence type="ECO:0000256" key="1">
    <source>
        <dbReference type="SAM" id="MobiDB-lite"/>
    </source>
</evidence>
<dbReference type="GO" id="GO:0004180">
    <property type="term" value="F:carboxypeptidase activity"/>
    <property type="evidence" value="ECO:0007669"/>
    <property type="project" value="UniProtKB-KW"/>
</dbReference>
<evidence type="ECO:0000313" key="3">
    <source>
        <dbReference type="EMBL" id="PPI16237.1"/>
    </source>
</evidence>